<dbReference type="Proteomes" id="UP000237347">
    <property type="component" value="Unassembled WGS sequence"/>
</dbReference>
<dbReference type="AlphaFoldDB" id="A0AAW0J378"/>
<reference evidence="14 15" key="1">
    <citation type="journal article" date="2018" name="Sci. Data">
        <title>The draft genome sequence of cork oak.</title>
        <authorList>
            <person name="Ramos A.M."/>
            <person name="Usie A."/>
            <person name="Barbosa P."/>
            <person name="Barros P.M."/>
            <person name="Capote T."/>
            <person name="Chaves I."/>
            <person name="Simoes F."/>
            <person name="Abreu I."/>
            <person name="Carrasquinho I."/>
            <person name="Faro C."/>
            <person name="Guimaraes J.B."/>
            <person name="Mendonca D."/>
            <person name="Nobrega F."/>
            <person name="Rodrigues L."/>
            <person name="Saibo N.J.M."/>
            <person name="Varela M.C."/>
            <person name="Egas C."/>
            <person name="Matos J."/>
            <person name="Miguel C.M."/>
            <person name="Oliveira M.M."/>
            <person name="Ricardo C.P."/>
            <person name="Goncalves S."/>
        </authorList>
    </citation>
    <scope>NUCLEOTIDE SEQUENCE [LARGE SCALE GENOMIC DNA]</scope>
    <source>
        <strain evidence="15">cv. HL8</strain>
    </source>
</reference>
<dbReference type="InterPro" id="IPR002477">
    <property type="entry name" value="Peptidoglycan-bd-like"/>
</dbReference>
<feature type="binding site" evidence="11">
    <location>
        <position position="270"/>
    </location>
    <ligand>
        <name>Zn(2+)</name>
        <dbReference type="ChEBI" id="CHEBI:29105"/>
        <label>2</label>
        <note>catalytic</note>
    </ligand>
</feature>
<dbReference type="GO" id="GO:0031012">
    <property type="term" value="C:extracellular matrix"/>
    <property type="evidence" value="ECO:0007669"/>
    <property type="project" value="InterPro"/>
</dbReference>
<accession>A0AAW0J378</accession>
<evidence type="ECO:0000256" key="11">
    <source>
        <dbReference type="PIRSR" id="PIRSR621190-2"/>
    </source>
</evidence>
<feature type="domain" description="Peptidase metallopeptidase" evidence="13">
    <location>
        <begin position="144"/>
        <end position="311"/>
    </location>
</feature>
<gene>
    <name evidence="14" type="primary">4MMP_0</name>
    <name evidence="14" type="ORF">CFP56_038381</name>
</gene>
<sequence>MFLSFSNSLISLFSFIFIFISSPPCVPARKTPGFPLNSHVTLQSYNSKSFLDASIGSQVIGISEIKKHLHRFGYFHFRDDTFTDNVFDARFQSALTLYQEKLGLPITGKLDIATVSQILTPRCGVPDIHHNKLHGTKHYVYFPGKPRWSRQMPMMLTYAFSPEYMIHNLTISEIRVAFKHAFRKWASVIPVNFTETDDYGFADIKIGFYNGDHGDGEPFDGVLGILAHSFSPESGRFHLDAAETWAVDFQKEKSTVAIDLESVATHEIGHLLGLGHSSVKEAVMYPSLMPRDQKLELTMDDIEGVQALYGSNPNFRFSSMLESDISTNNSVGNRVQKIRTNIGALQVQIGNKEQSNGSSNNNNSSNNLNQLAPATRELYAKMVESLKKLLVLELSSWSGDVETMVALANRAFETLDWLQPDCTEFYDAVRALLSRCAQLSSLETVLPTHQNEEESNVGNFQARSKEALEVLARFEAEYKKPRTNTQTQKIKYPNPKMKLEKKKKINERVLIQ</sequence>
<comment type="similarity">
    <text evidence="1">Belongs to the peptidase M10A family. Matrix metalloproteinases (MMPs) subfamily.</text>
</comment>
<evidence type="ECO:0000256" key="5">
    <source>
        <dbReference type="ARBA" id="ARBA00022801"/>
    </source>
</evidence>
<dbReference type="SMART" id="SM00235">
    <property type="entry name" value="ZnMc"/>
    <property type="match status" value="1"/>
</dbReference>
<feature type="signal peptide" evidence="12">
    <location>
        <begin position="1"/>
        <end position="28"/>
    </location>
</feature>
<feature type="chain" id="PRO_5043698916" evidence="12">
    <location>
        <begin position="29"/>
        <end position="512"/>
    </location>
</feature>
<dbReference type="SUPFAM" id="SSF47090">
    <property type="entry name" value="PGBD-like"/>
    <property type="match status" value="1"/>
</dbReference>
<feature type="binding site" evidence="11">
    <location>
        <position position="203"/>
    </location>
    <ligand>
        <name>Ca(2+)</name>
        <dbReference type="ChEBI" id="CHEBI:29108"/>
        <label>2</label>
    </ligand>
</feature>
<dbReference type="EMBL" id="PKMF04000721">
    <property type="protein sequence ID" value="KAK7820886.1"/>
    <property type="molecule type" value="Genomic_DNA"/>
</dbReference>
<keyword evidence="5" id="KW-0378">Hydrolase</keyword>
<dbReference type="PANTHER" id="PTHR10201:SF321">
    <property type="entry name" value="METALLOENDOPROTEINASE 4-MMP"/>
    <property type="match status" value="1"/>
</dbReference>
<dbReference type="CDD" id="cd04278">
    <property type="entry name" value="ZnMc_MMP"/>
    <property type="match status" value="1"/>
</dbReference>
<keyword evidence="2" id="KW-0645">Protease</keyword>
<feature type="binding site" description="in inhibited form" evidence="11">
    <location>
        <position position="123"/>
    </location>
    <ligand>
        <name>Zn(2+)</name>
        <dbReference type="ChEBI" id="CHEBI:29105"/>
        <label>2</label>
        <note>catalytic</note>
    </ligand>
</feature>
<dbReference type="PANTHER" id="PTHR10201">
    <property type="entry name" value="MATRIX METALLOPROTEINASE"/>
    <property type="match status" value="1"/>
</dbReference>
<comment type="caution">
    <text evidence="14">The sequence shown here is derived from an EMBL/GenBank/DDBJ whole genome shotgun (WGS) entry which is preliminary data.</text>
</comment>
<feature type="binding site" evidence="11">
    <location>
        <position position="221"/>
    </location>
    <ligand>
        <name>Ca(2+)</name>
        <dbReference type="ChEBI" id="CHEBI:29108"/>
        <label>3</label>
    </ligand>
</feature>
<dbReference type="GO" id="GO:0030198">
    <property type="term" value="P:extracellular matrix organization"/>
    <property type="evidence" value="ECO:0007669"/>
    <property type="project" value="TreeGrafter"/>
</dbReference>
<feature type="binding site" evidence="11">
    <location>
        <position position="284"/>
    </location>
    <ligand>
        <name>Zn(2+)</name>
        <dbReference type="ChEBI" id="CHEBI:29105"/>
        <label>2</label>
        <note>catalytic</note>
    </ligand>
</feature>
<keyword evidence="4 12" id="KW-0732">Signal</keyword>
<organism evidence="14 15">
    <name type="scientific">Quercus suber</name>
    <name type="common">Cork oak</name>
    <dbReference type="NCBI Taxonomy" id="58331"/>
    <lineage>
        <taxon>Eukaryota</taxon>
        <taxon>Viridiplantae</taxon>
        <taxon>Streptophyta</taxon>
        <taxon>Embryophyta</taxon>
        <taxon>Tracheophyta</taxon>
        <taxon>Spermatophyta</taxon>
        <taxon>Magnoliopsida</taxon>
        <taxon>eudicotyledons</taxon>
        <taxon>Gunneridae</taxon>
        <taxon>Pentapetalae</taxon>
        <taxon>rosids</taxon>
        <taxon>fabids</taxon>
        <taxon>Fagales</taxon>
        <taxon>Fagaceae</taxon>
        <taxon>Quercus</taxon>
    </lineage>
</organism>
<feature type="binding site" evidence="11">
    <location>
        <position position="276"/>
    </location>
    <ligand>
        <name>Zn(2+)</name>
        <dbReference type="ChEBI" id="CHEBI:29105"/>
        <label>2</label>
        <note>catalytic</note>
    </ligand>
</feature>
<protein>
    <submittedName>
        <fullName evidence="14">Metalloendoproteinase 4-mmp</fullName>
    </submittedName>
</protein>
<evidence type="ECO:0000256" key="3">
    <source>
        <dbReference type="ARBA" id="ARBA00022723"/>
    </source>
</evidence>
<dbReference type="InterPro" id="IPR006026">
    <property type="entry name" value="Peptidase_Metallo"/>
</dbReference>
<evidence type="ECO:0000256" key="4">
    <source>
        <dbReference type="ARBA" id="ARBA00022729"/>
    </source>
</evidence>
<keyword evidence="6 11" id="KW-0862">Zinc</keyword>
<evidence type="ECO:0000256" key="9">
    <source>
        <dbReference type="ARBA" id="ARBA00023180"/>
    </source>
</evidence>
<dbReference type="InterPro" id="IPR033739">
    <property type="entry name" value="M10A_MMP"/>
</dbReference>
<feature type="binding site" evidence="11">
    <location>
        <position position="220"/>
    </location>
    <ligand>
        <name>Ca(2+)</name>
        <dbReference type="ChEBI" id="CHEBI:29108"/>
        <label>3</label>
    </ligand>
</feature>
<keyword evidence="11" id="KW-0106">Calcium</keyword>
<dbReference type="SUPFAM" id="SSF55486">
    <property type="entry name" value="Metalloproteases ('zincins'), catalytic domain"/>
    <property type="match status" value="1"/>
</dbReference>
<evidence type="ECO:0000256" key="2">
    <source>
        <dbReference type="ARBA" id="ARBA00022670"/>
    </source>
</evidence>
<dbReference type="GO" id="GO:0008270">
    <property type="term" value="F:zinc ion binding"/>
    <property type="evidence" value="ECO:0007669"/>
    <property type="project" value="InterPro"/>
</dbReference>
<keyword evidence="15" id="KW-1185">Reference proteome</keyword>
<keyword evidence="8" id="KW-0865">Zymogen</keyword>
<comment type="cofactor">
    <cofactor evidence="11">
        <name>Ca(2+)</name>
        <dbReference type="ChEBI" id="CHEBI:29108"/>
    </cofactor>
    <text evidence="11">Can bind about 5 Ca(2+) ions per subunit.</text>
</comment>
<evidence type="ECO:0000313" key="15">
    <source>
        <dbReference type="Proteomes" id="UP000237347"/>
    </source>
</evidence>
<dbReference type="InterPro" id="IPR024079">
    <property type="entry name" value="MetalloPept_cat_dom_sf"/>
</dbReference>
<proteinExistence type="inferred from homology"/>
<comment type="cofactor">
    <cofactor evidence="11">
        <name>Zn(2+)</name>
        <dbReference type="ChEBI" id="CHEBI:29105"/>
    </cofactor>
    <text evidence="11">Binds 2 Zn(2+) ions per subunit.</text>
</comment>
<feature type="binding site" evidence="11">
    <location>
        <position position="238"/>
    </location>
    <ligand>
        <name>Zn(2+)</name>
        <dbReference type="ChEBI" id="CHEBI:29105"/>
        <label>1</label>
    </ligand>
</feature>
<feature type="binding site" evidence="11">
    <location>
        <position position="240"/>
    </location>
    <ligand>
        <name>Ca(2+)</name>
        <dbReference type="ChEBI" id="CHEBI:29108"/>
        <label>3</label>
    </ligand>
</feature>
<keyword evidence="9" id="KW-0325">Glycoprotein</keyword>
<feature type="active site" evidence="10">
    <location>
        <position position="267"/>
    </location>
</feature>
<dbReference type="InterPro" id="IPR001818">
    <property type="entry name" value="Pept_M10_metallopeptidase"/>
</dbReference>
<dbReference type="GO" id="GO:0006508">
    <property type="term" value="P:proteolysis"/>
    <property type="evidence" value="ECO:0007669"/>
    <property type="project" value="UniProtKB-KW"/>
</dbReference>
<dbReference type="PROSITE" id="PS00546">
    <property type="entry name" value="CYSTEINE_SWITCH"/>
    <property type="match status" value="1"/>
</dbReference>
<feature type="binding site" evidence="11">
    <location>
        <position position="213"/>
    </location>
    <ligand>
        <name>Zn(2+)</name>
        <dbReference type="ChEBI" id="CHEBI:29105"/>
        <label>1</label>
    </ligand>
</feature>
<feature type="binding site" evidence="11">
    <location>
        <position position="243"/>
    </location>
    <ligand>
        <name>Ca(2+)</name>
        <dbReference type="ChEBI" id="CHEBI:29108"/>
        <label>1</label>
    </ligand>
</feature>
<evidence type="ECO:0000256" key="7">
    <source>
        <dbReference type="ARBA" id="ARBA00023049"/>
    </source>
</evidence>
<evidence type="ECO:0000256" key="10">
    <source>
        <dbReference type="PIRSR" id="PIRSR621190-1"/>
    </source>
</evidence>
<evidence type="ECO:0000256" key="6">
    <source>
        <dbReference type="ARBA" id="ARBA00022833"/>
    </source>
</evidence>
<evidence type="ECO:0000256" key="8">
    <source>
        <dbReference type="ARBA" id="ARBA00023145"/>
    </source>
</evidence>
<dbReference type="Pfam" id="PF00413">
    <property type="entry name" value="Peptidase_M10"/>
    <property type="match status" value="1"/>
</dbReference>
<feature type="binding site" evidence="11">
    <location>
        <position position="215"/>
    </location>
    <ligand>
        <name>Zn(2+)</name>
        <dbReference type="ChEBI" id="CHEBI:29105"/>
        <label>1</label>
    </ligand>
</feature>
<dbReference type="FunFam" id="3.40.390.10:FF:000018">
    <property type="entry name" value="Metalloendoproteinase 1"/>
    <property type="match status" value="1"/>
</dbReference>
<dbReference type="InterPro" id="IPR021190">
    <property type="entry name" value="Pept_M10A"/>
</dbReference>
<dbReference type="InterPro" id="IPR021158">
    <property type="entry name" value="Pept_M10A_Zn_BS"/>
</dbReference>
<feature type="binding site" evidence="11">
    <location>
        <position position="228"/>
    </location>
    <ligand>
        <name>Zn(2+)</name>
        <dbReference type="ChEBI" id="CHEBI:29105"/>
        <label>1</label>
    </ligand>
</feature>
<dbReference type="Pfam" id="PF01471">
    <property type="entry name" value="PG_binding_1"/>
    <property type="match status" value="1"/>
</dbReference>
<evidence type="ECO:0000256" key="12">
    <source>
        <dbReference type="SAM" id="SignalP"/>
    </source>
</evidence>
<dbReference type="GO" id="GO:0004222">
    <property type="term" value="F:metalloendopeptidase activity"/>
    <property type="evidence" value="ECO:0007669"/>
    <property type="project" value="InterPro"/>
</dbReference>
<keyword evidence="3 11" id="KW-0479">Metal-binding</keyword>
<dbReference type="PRINTS" id="PR00138">
    <property type="entry name" value="MATRIXIN"/>
</dbReference>
<feature type="binding site" evidence="11">
    <location>
        <position position="243"/>
    </location>
    <ligand>
        <name>Ca(2+)</name>
        <dbReference type="ChEBI" id="CHEBI:29108"/>
        <label>3</label>
    </ligand>
</feature>
<dbReference type="InterPro" id="IPR036365">
    <property type="entry name" value="PGBD-like_sf"/>
</dbReference>
<feature type="binding site" evidence="11">
    <location>
        <position position="266"/>
    </location>
    <ligand>
        <name>Zn(2+)</name>
        <dbReference type="ChEBI" id="CHEBI:29105"/>
        <label>2</label>
        <note>catalytic</note>
    </ligand>
</feature>
<evidence type="ECO:0000313" key="14">
    <source>
        <dbReference type="EMBL" id="KAK7820886.1"/>
    </source>
</evidence>
<dbReference type="GO" id="GO:0030574">
    <property type="term" value="P:collagen catabolic process"/>
    <property type="evidence" value="ECO:0007669"/>
    <property type="project" value="TreeGrafter"/>
</dbReference>
<evidence type="ECO:0000256" key="1">
    <source>
        <dbReference type="ARBA" id="ARBA00009614"/>
    </source>
</evidence>
<name>A0AAW0J378_QUESU</name>
<evidence type="ECO:0000259" key="13">
    <source>
        <dbReference type="SMART" id="SM00235"/>
    </source>
</evidence>
<keyword evidence="7" id="KW-0482">Metalloprotease</keyword>
<dbReference type="Gene3D" id="3.40.390.10">
    <property type="entry name" value="Collagenase (Catalytic Domain)"/>
    <property type="match status" value="1"/>
</dbReference>